<dbReference type="PANTHER" id="PTHR32329">
    <property type="entry name" value="BIFUNCTIONAL PROTEIN [INCLUDES 2-HYDROXYACYL-COA DEHYDRATASE (N-TER) AND ITS ACTIVATOR DOMAIN (C_TERM)-RELATED"/>
    <property type="match status" value="1"/>
</dbReference>
<dbReference type="KEGG" id="pfaa:MM59RIKEN_09260"/>
<proteinExistence type="predicted"/>
<dbReference type="AlphaFoldDB" id="A0A810QBJ6"/>
<dbReference type="Proteomes" id="UP000679848">
    <property type="component" value="Chromosome"/>
</dbReference>
<evidence type="ECO:0008006" key="3">
    <source>
        <dbReference type="Google" id="ProtNLM"/>
    </source>
</evidence>
<dbReference type="EMBL" id="AP023420">
    <property type="protein sequence ID" value="BCK83607.1"/>
    <property type="molecule type" value="Genomic_DNA"/>
</dbReference>
<protein>
    <recommendedName>
        <fullName evidence="3">2-hydroxyglutaryl-CoA dehydratase</fullName>
    </recommendedName>
</protein>
<evidence type="ECO:0000313" key="1">
    <source>
        <dbReference type="EMBL" id="BCK83607.1"/>
    </source>
</evidence>
<reference evidence="1" key="1">
    <citation type="submission" date="2020-09" db="EMBL/GenBank/DDBJ databases">
        <title>New species isolated from human feces.</title>
        <authorList>
            <person name="Kitahara M."/>
            <person name="Shigeno Y."/>
            <person name="Shime M."/>
            <person name="Matsumoto Y."/>
            <person name="Nakamura S."/>
            <person name="Motooka D."/>
            <person name="Fukuoka S."/>
            <person name="Nishikawa H."/>
            <person name="Benno Y."/>
        </authorList>
    </citation>
    <scope>NUCLEOTIDE SEQUENCE</scope>
    <source>
        <strain evidence="1">MM59</strain>
    </source>
</reference>
<accession>A0A810QBJ6</accession>
<evidence type="ECO:0000313" key="2">
    <source>
        <dbReference type="Proteomes" id="UP000679848"/>
    </source>
</evidence>
<dbReference type="PANTHER" id="PTHR32329:SF4">
    <property type="entry name" value="ACTIVATOR OF 2-HYDROXYACYL-COA DEHYDRATASE"/>
    <property type="match status" value="1"/>
</dbReference>
<keyword evidence="2" id="KW-1185">Reference proteome</keyword>
<dbReference type="InterPro" id="IPR051805">
    <property type="entry name" value="Dehydratase_Activator_Redct"/>
</dbReference>
<name>A0A810QBJ6_9FIRM</name>
<gene>
    <name evidence="1" type="ORF">MM59RIKEN_09260</name>
</gene>
<dbReference type="RefSeq" id="WP_213542793.1">
    <property type="nucleotide sequence ID" value="NZ_AP023420.1"/>
</dbReference>
<sequence length="396" mass="44002">MAPRTLLIPSLLDDWFPLLRHAFASDRWDPVLLTEANPQLAELGLRYFHNELCYPVFLIAGQVLSALGSGRYDPRRCGVLLGQAGDECRGSCGIRLLRQVLDRAGYPEVALLSLNVRDIDRDTGLPITVQMIRRALAAAVWGDTLSILRNQVQPLEAVPGSAQALWSKWMEILGEDLRHGRLSRWELMGRCREIVAAFRALATVDRPVQRVAVVGEIYTKYCRLGNWDLMSFLASESCEVGVGGVTWYALYYMDSHSLKGSVVSRRLYRLLAGYLAGVQREMLAILREAGFRTLPPLAECKRQAVGYAPLDLRVADGWLIAAEAVAWASLGYRKILCVQPFACLPGHVLGKGQYAALQRKLPGVRLVSVDYDASTGEGTVQSRIRMLLDESMEETP</sequence>
<organism evidence="1 2">
    <name type="scientific">Pusillibacter faecalis</name>
    <dbReference type="NCBI Taxonomy" id="2714358"/>
    <lineage>
        <taxon>Bacteria</taxon>
        <taxon>Bacillati</taxon>
        <taxon>Bacillota</taxon>
        <taxon>Clostridia</taxon>
        <taxon>Eubacteriales</taxon>
        <taxon>Oscillospiraceae</taxon>
        <taxon>Pusillibacter</taxon>
    </lineage>
</organism>